<dbReference type="SMART" id="SM00046">
    <property type="entry name" value="DAGKc"/>
    <property type="match status" value="1"/>
</dbReference>
<keyword evidence="4" id="KW-0547">Nucleotide-binding</keyword>
<dbReference type="SUPFAM" id="SSF111331">
    <property type="entry name" value="NAD kinase/diacylglycerol kinase-like"/>
    <property type="match status" value="1"/>
</dbReference>
<dbReference type="GO" id="GO:0005886">
    <property type="term" value="C:plasma membrane"/>
    <property type="evidence" value="ECO:0007669"/>
    <property type="project" value="TreeGrafter"/>
</dbReference>
<dbReference type="Proteomes" id="UP000824193">
    <property type="component" value="Unassembled WGS sequence"/>
</dbReference>
<evidence type="ECO:0000256" key="3">
    <source>
        <dbReference type="ARBA" id="ARBA00022679"/>
    </source>
</evidence>
<keyword evidence="7" id="KW-0443">Lipid metabolism</keyword>
<evidence type="ECO:0000313" key="11">
    <source>
        <dbReference type="Proteomes" id="UP000824193"/>
    </source>
</evidence>
<evidence type="ECO:0000256" key="5">
    <source>
        <dbReference type="ARBA" id="ARBA00022777"/>
    </source>
</evidence>
<dbReference type="AlphaFoldDB" id="A0A9D2AD66"/>
<dbReference type="GO" id="GO:0008654">
    <property type="term" value="P:phospholipid biosynthetic process"/>
    <property type="evidence" value="ECO:0007669"/>
    <property type="project" value="UniProtKB-KW"/>
</dbReference>
<dbReference type="InterPro" id="IPR017438">
    <property type="entry name" value="ATP-NAD_kinase_N"/>
</dbReference>
<dbReference type="Pfam" id="PF00781">
    <property type="entry name" value="DAGK_cat"/>
    <property type="match status" value="1"/>
</dbReference>
<dbReference type="PROSITE" id="PS50146">
    <property type="entry name" value="DAGK"/>
    <property type="match status" value="1"/>
</dbReference>
<dbReference type="Gene3D" id="3.40.50.10330">
    <property type="entry name" value="Probable inorganic polyphosphate/atp-NAD kinase, domain 1"/>
    <property type="match status" value="1"/>
</dbReference>
<dbReference type="InterPro" id="IPR001206">
    <property type="entry name" value="Diacylglycerol_kinase_cat_dom"/>
</dbReference>
<name>A0A9D2AD66_9FIRM</name>
<evidence type="ECO:0000256" key="2">
    <source>
        <dbReference type="ARBA" id="ARBA00005983"/>
    </source>
</evidence>
<dbReference type="InterPro" id="IPR016064">
    <property type="entry name" value="NAD/diacylglycerol_kinase_sf"/>
</dbReference>
<dbReference type="Pfam" id="PF19279">
    <property type="entry name" value="YegS_C"/>
    <property type="match status" value="1"/>
</dbReference>
<evidence type="ECO:0000256" key="4">
    <source>
        <dbReference type="ARBA" id="ARBA00022741"/>
    </source>
</evidence>
<evidence type="ECO:0000256" key="8">
    <source>
        <dbReference type="ARBA" id="ARBA00023264"/>
    </source>
</evidence>
<dbReference type="Gene3D" id="2.60.200.40">
    <property type="match status" value="1"/>
</dbReference>
<keyword evidence="7" id="KW-0444">Lipid biosynthesis</keyword>
<reference evidence="10" key="1">
    <citation type="journal article" date="2021" name="PeerJ">
        <title>Extensive microbial diversity within the chicken gut microbiome revealed by metagenomics and culture.</title>
        <authorList>
            <person name="Gilroy R."/>
            <person name="Ravi A."/>
            <person name="Getino M."/>
            <person name="Pursley I."/>
            <person name="Horton D.L."/>
            <person name="Alikhan N.F."/>
            <person name="Baker D."/>
            <person name="Gharbi K."/>
            <person name="Hall N."/>
            <person name="Watson M."/>
            <person name="Adriaenssens E.M."/>
            <person name="Foster-Nyarko E."/>
            <person name="Jarju S."/>
            <person name="Secka A."/>
            <person name="Antonio M."/>
            <person name="Oren A."/>
            <person name="Chaudhuri R.R."/>
            <person name="La Ragione R."/>
            <person name="Hildebrand F."/>
            <person name="Pallen M.J."/>
        </authorList>
    </citation>
    <scope>NUCLEOTIDE SEQUENCE</scope>
    <source>
        <strain evidence="10">2239</strain>
    </source>
</reference>
<comment type="caution">
    <text evidence="10">The sequence shown here is derived from an EMBL/GenBank/DDBJ whole genome shotgun (WGS) entry which is preliminary data.</text>
</comment>
<dbReference type="PANTHER" id="PTHR12358">
    <property type="entry name" value="SPHINGOSINE KINASE"/>
    <property type="match status" value="1"/>
</dbReference>
<reference evidence="10" key="2">
    <citation type="submission" date="2021-04" db="EMBL/GenBank/DDBJ databases">
        <authorList>
            <person name="Gilroy R."/>
        </authorList>
    </citation>
    <scope>NUCLEOTIDE SEQUENCE</scope>
    <source>
        <strain evidence="10">2239</strain>
    </source>
</reference>
<sequence length="307" mass="32784">MRHVFIVNPVSGKADASGTLVPQIIEAAKSLGADYEILLTEYPGHGVELAAEQAETGEEVRLYACGGDGTFNEVIRGARGHANAAVGCIPCGSGNDFVRNFGGREPFLDLKRMMCGQAVNIDLIQTEKGIATTICSAGLDAQVAYGIPKFRRLPFCGGTMAYNLSIVQSICGPLGHHLRVKADDEIITGDFLMLAICNGKAYGGGYVAAPEADMQDGLLDLVLIRKIGRVAVARVIGGYKKGAHIQNGQVAPPYQNIAMFRRVRRVEVEVLDGRPIVVTEDGECEERMGLSAQVCPLDARVLLPAKN</sequence>
<evidence type="ECO:0000313" key="10">
    <source>
        <dbReference type="EMBL" id="HIX05319.1"/>
    </source>
</evidence>
<gene>
    <name evidence="10" type="ORF">H9865_04310</name>
</gene>
<dbReference type="GO" id="GO:0005524">
    <property type="term" value="F:ATP binding"/>
    <property type="evidence" value="ECO:0007669"/>
    <property type="project" value="UniProtKB-KW"/>
</dbReference>
<dbReference type="InterPro" id="IPR050187">
    <property type="entry name" value="Lipid_Phosphate_FormReg"/>
</dbReference>
<proteinExistence type="inferred from homology"/>
<keyword evidence="8" id="KW-1208">Phospholipid metabolism</keyword>
<protein>
    <submittedName>
        <fullName evidence="10">Protein BmrU</fullName>
    </submittedName>
</protein>
<keyword evidence="3" id="KW-0808">Transferase</keyword>
<evidence type="ECO:0000256" key="6">
    <source>
        <dbReference type="ARBA" id="ARBA00022840"/>
    </source>
</evidence>
<dbReference type="EMBL" id="DXFW01000012">
    <property type="protein sequence ID" value="HIX05319.1"/>
    <property type="molecule type" value="Genomic_DNA"/>
</dbReference>
<dbReference type="PANTHER" id="PTHR12358:SF106">
    <property type="entry name" value="LIPID KINASE YEGS"/>
    <property type="match status" value="1"/>
</dbReference>
<comment type="cofactor">
    <cofactor evidence="1">
        <name>Mg(2+)</name>
        <dbReference type="ChEBI" id="CHEBI:18420"/>
    </cofactor>
</comment>
<dbReference type="InterPro" id="IPR045540">
    <property type="entry name" value="YegS/DAGK_C"/>
</dbReference>
<organism evidence="10 11">
    <name type="scientific">Candidatus Allofournierella pullicola</name>
    <dbReference type="NCBI Taxonomy" id="2838596"/>
    <lineage>
        <taxon>Bacteria</taxon>
        <taxon>Bacillati</taxon>
        <taxon>Bacillota</taxon>
        <taxon>Clostridia</taxon>
        <taxon>Eubacteriales</taxon>
        <taxon>Oscillospiraceae</taxon>
        <taxon>Allofournierella</taxon>
    </lineage>
</organism>
<evidence type="ECO:0000256" key="1">
    <source>
        <dbReference type="ARBA" id="ARBA00001946"/>
    </source>
</evidence>
<accession>A0A9D2AD66</accession>
<evidence type="ECO:0000256" key="7">
    <source>
        <dbReference type="ARBA" id="ARBA00023209"/>
    </source>
</evidence>
<keyword evidence="7" id="KW-0594">Phospholipid biosynthesis</keyword>
<keyword evidence="6" id="KW-0067">ATP-binding</keyword>
<feature type="domain" description="DAGKc" evidence="9">
    <location>
        <begin position="1"/>
        <end position="129"/>
    </location>
</feature>
<comment type="similarity">
    <text evidence="2">Belongs to the diacylglycerol/lipid kinase family.</text>
</comment>
<evidence type="ECO:0000259" key="9">
    <source>
        <dbReference type="PROSITE" id="PS50146"/>
    </source>
</evidence>
<dbReference type="GO" id="GO:0016301">
    <property type="term" value="F:kinase activity"/>
    <property type="evidence" value="ECO:0007669"/>
    <property type="project" value="UniProtKB-KW"/>
</dbReference>
<keyword evidence="5" id="KW-0418">Kinase</keyword>